<organism evidence="1 2">
    <name type="scientific">Leucogyrophana mollusca</name>
    <dbReference type="NCBI Taxonomy" id="85980"/>
    <lineage>
        <taxon>Eukaryota</taxon>
        <taxon>Fungi</taxon>
        <taxon>Dikarya</taxon>
        <taxon>Basidiomycota</taxon>
        <taxon>Agaricomycotina</taxon>
        <taxon>Agaricomycetes</taxon>
        <taxon>Agaricomycetidae</taxon>
        <taxon>Boletales</taxon>
        <taxon>Boletales incertae sedis</taxon>
        <taxon>Leucogyrophana</taxon>
    </lineage>
</organism>
<protein>
    <submittedName>
        <fullName evidence="1">Fungal hydrophobin</fullName>
    </submittedName>
</protein>
<gene>
    <name evidence="1" type="ORF">BV22DRAFT_1023563</name>
</gene>
<sequence>MIASRIFALLPLAVLAVATPTGGATNSCNTGSASCCDTTSQVGFVPCGRTGILGLLGLNVGSITGLIGFTCSPLTIIGTGTSCTANQEPVCCTDNTFNGVVNLGCSPLNVNL</sequence>
<name>A0ACB8B2Y3_9AGAM</name>
<dbReference type="Proteomes" id="UP000790709">
    <property type="component" value="Unassembled WGS sequence"/>
</dbReference>
<comment type="caution">
    <text evidence="1">The sequence shown here is derived from an EMBL/GenBank/DDBJ whole genome shotgun (WGS) entry which is preliminary data.</text>
</comment>
<keyword evidence="2" id="KW-1185">Reference proteome</keyword>
<accession>A0ACB8B2Y3</accession>
<evidence type="ECO:0000313" key="2">
    <source>
        <dbReference type="Proteomes" id="UP000790709"/>
    </source>
</evidence>
<reference evidence="1" key="1">
    <citation type="journal article" date="2021" name="New Phytol.">
        <title>Evolutionary innovations through gain and loss of genes in the ectomycorrhizal Boletales.</title>
        <authorList>
            <person name="Wu G."/>
            <person name="Miyauchi S."/>
            <person name="Morin E."/>
            <person name="Kuo A."/>
            <person name="Drula E."/>
            <person name="Varga T."/>
            <person name="Kohler A."/>
            <person name="Feng B."/>
            <person name="Cao Y."/>
            <person name="Lipzen A."/>
            <person name="Daum C."/>
            <person name="Hundley H."/>
            <person name="Pangilinan J."/>
            <person name="Johnson J."/>
            <person name="Barry K."/>
            <person name="LaButti K."/>
            <person name="Ng V."/>
            <person name="Ahrendt S."/>
            <person name="Min B."/>
            <person name="Choi I.G."/>
            <person name="Park H."/>
            <person name="Plett J.M."/>
            <person name="Magnuson J."/>
            <person name="Spatafora J.W."/>
            <person name="Nagy L.G."/>
            <person name="Henrissat B."/>
            <person name="Grigoriev I.V."/>
            <person name="Yang Z.L."/>
            <person name="Xu J."/>
            <person name="Martin F.M."/>
        </authorList>
    </citation>
    <scope>NUCLEOTIDE SEQUENCE</scope>
    <source>
        <strain evidence="1">KUC20120723A-06</strain>
    </source>
</reference>
<proteinExistence type="predicted"/>
<dbReference type="EMBL" id="MU266695">
    <property type="protein sequence ID" value="KAH7919097.1"/>
    <property type="molecule type" value="Genomic_DNA"/>
</dbReference>
<evidence type="ECO:0000313" key="1">
    <source>
        <dbReference type="EMBL" id="KAH7919097.1"/>
    </source>
</evidence>